<dbReference type="RefSeq" id="WP_264788066.1">
    <property type="nucleotide sequence ID" value="NZ_AP026867.1"/>
</dbReference>
<dbReference type="EMBL" id="AP026867">
    <property type="protein sequence ID" value="BDS12966.1"/>
    <property type="molecule type" value="Genomic_DNA"/>
</dbReference>
<protein>
    <recommendedName>
        <fullName evidence="5">GIY-YIG domain-containing protein</fullName>
    </recommendedName>
</protein>
<keyword evidence="4" id="KW-1185">Reference proteome</keyword>
<accession>A0A915YH61</accession>
<dbReference type="EMBL" id="AP026867">
    <property type="protein sequence ID" value="BDS13093.1"/>
    <property type="molecule type" value="Genomic_DNA"/>
</dbReference>
<sequence length="143" mass="16942">MNEPLRIIETNTITVHEPIEQEQLGRFRAIAGIFLIRKKGEKEVLYIGRSINLYCTIMRLFQSQGKLVQESNKDFSFEILTSSHIYMSTMTYIYLRNFFQPQLNTNYKPRKLSKVEKKQRKRILNAYQEQSVFDKVGEHKSDS</sequence>
<dbReference type="AlphaFoldDB" id="A0A915YH61"/>
<evidence type="ECO:0008006" key="5">
    <source>
        <dbReference type="Google" id="ProtNLM"/>
    </source>
</evidence>
<proteinExistence type="predicted"/>
<dbReference type="KEGG" id="aup:AsAng_0034320"/>
<dbReference type="KEGG" id="aup:AsAng_0038210"/>
<name>A0A915YH61_9BACT</name>
<reference evidence="3" key="1">
    <citation type="submission" date="2022-09" db="EMBL/GenBank/DDBJ databases">
        <title>Aureispira anguillicida sp. nov., isolated from Leptocephalus of Japanese eel Anguilla japonica.</title>
        <authorList>
            <person name="Yuasa K."/>
            <person name="Mekata T."/>
            <person name="Ikunari K."/>
        </authorList>
    </citation>
    <scope>NUCLEOTIDE SEQUENCE</scope>
    <source>
        <strain evidence="3">EL160426</strain>
    </source>
</reference>
<organism evidence="3 4">
    <name type="scientific">Aureispira anguillae</name>
    <dbReference type="NCBI Taxonomy" id="2864201"/>
    <lineage>
        <taxon>Bacteria</taxon>
        <taxon>Pseudomonadati</taxon>
        <taxon>Bacteroidota</taxon>
        <taxon>Saprospiria</taxon>
        <taxon>Saprospirales</taxon>
        <taxon>Saprospiraceae</taxon>
        <taxon>Aureispira</taxon>
    </lineage>
</organism>
<evidence type="ECO:0000313" key="4">
    <source>
        <dbReference type="Proteomes" id="UP001060919"/>
    </source>
</evidence>
<evidence type="ECO:0000313" key="1">
    <source>
        <dbReference type="EMBL" id="BDS12707.1"/>
    </source>
</evidence>
<dbReference type="KEGG" id="aup:AsAng_0036940"/>
<dbReference type="Proteomes" id="UP001060919">
    <property type="component" value="Chromosome"/>
</dbReference>
<evidence type="ECO:0000313" key="2">
    <source>
        <dbReference type="EMBL" id="BDS12966.1"/>
    </source>
</evidence>
<dbReference type="EMBL" id="AP026867">
    <property type="protein sequence ID" value="BDS12707.1"/>
    <property type="molecule type" value="Genomic_DNA"/>
</dbReference>
<gene>
    <name evidence="1" type="ORF">AsAng_0034320</name>
    <name evidence="2" type="ORF">AsAng_0036940</name>
    <name evidence="3" type="ORF">AsAng_0038210</name>
</gene>
<evidence type="ECO:0000313" key="3">
    <source>
        <dbReference type="EMBL" id="BDS13093.1"/>
    </source>
</evidence>